<dbReference type="InterPro" id="IPR006143">
    <property type="entry name" value="RND_pump_MFP"/>
</dbReference>
<dbReference type="PANTHER" id="PTHR30469:SF16">
    <property type="entry name" value="HAE1 FAMILY EFFLUX PUMP MFP COMPONENT"/>
    <property type="match status" value="1"/>
</dbReference>
<keyword evidence="2" id="KW-0472">Membrane</keyword>
<dbReference type="Pfam" id="PF25917">
    <property type="entry name" value="BSH_RND"/>
    <property type="match status" value="1"/>
</dbReference>
<reference evidence="5 6" key="1">
    <citation type="submission" date="2019-08" db="EMBL/GenBank/DDBJ databases">
        <title>Complete genome sequence of Kushneria sp. YCWA18, a halophilic phosphate-solubilizing bacterium isolated from Daqiao saltern in China.</title>
        <authorList>
            <person name="Du G.-X."/>
            <person name="Qu L.-Y."/>
        </authorList>
    </citation>
    <scope>NUCLEOTIDE SEQUENCE [LARGE SCALE GENOMIC DNA]</scope>
    <source>
        <strain evidence="5 6">YCWA18</strain>
    </source>
</reference>
<evidence type="ECO:0000256" key="2">
    <source>
        <dbReference type="SAM" id="Phobius"/>
    </source>
</evidence>
<dbReference type="Pfam" id="PF25954">
    <property type="entry name" value="Beta-barrel_RND_2"/>
    <property type="match status" value="1"/>
</dbReference>
<dbReference type="GO" id="GO:0015562">
    <property type="term" value="F:efflux transmembrane transporter activity"/>
    <property type="evidence" value="ECO:0007669"/>
    <property type="project" value="TreeGrafter"/>
</dbReference>
<dbReference type="Gene3D" id="1.10.287.470">
    <property type="entry name" value="Helix hairpin bin"/>
    <property type="match status" value="1"/>
</dbReference>
<dbReference type="EMBL" id="CP043420">
    <property type="protein sequence ID" value="QEL12402.1"/>
    <property type="molecule type" value="Genomic_DNA"/>
</dbReference>
<protein>
    <submittedName>
        <fullName evidence="5">Efflux RND transporter periplasmic adaptor subunit</fullName>
    </submittedName>
</protein>
<name>A0A5C1A0J7_9GAMM</name>
<evidence type="ECO:0000313" key="6">
    <source>
        <dbReference type="Proteomes" id="UP000322553"/>
    </source>
</evidence>
<feature type="transmembrane region" description="Helical" evidence="2">
    <location>
        <begin position="25"/>
        <end position="43"/>
    </location>
</feature>
<feature type="domain" description="CusB-like beta-barrel" evidence="4">
    <location>
        <begin position="218"/>
        <end position="290"/>
    </location>
</feature>
<accession>A0A5C1A0J7</accession>
<dbReference type="FunFam" id="2.40.30.170:FF:000010">
    <property type="entry name" value="Efflux RND transporter periplasmic adaptor subunit"/>
    <property type="match status" value="1"/>
</dbReference>
<dbReference type="InterPro" id="IPR058625">
    <property type="entry name" value="MdtA-like_BSH"/>
</dbReference>
<evidence type="ECO:0000259" key="4">
    <source>
        <dbReference type="Pfam" id="PF25954"/>
    </source>
</evidence>
<dbReference type="OrthoDB" id="9806939at2"/>
<dbReference type="Gene3D" id="2.40.420.20">
    <property type="match status" value="1"/>
</dbReference>
<proteinExistence type="inferred from homology"/>
<keyword evidence="2" id="KW-0812">Transmembrane</keyword>
<evidence type="ECO:0000313" key="5">
    <source>
        <dbReference type="EMBL" id="QEL12402.1"/>
    </source>
</evidence>
<evidence type="ECO:0000259" key="3">
    <source>
        <dbReference type="Pfam" id="PF25917"/>
    </source>
</evidence>
<dbReference type="KEGG" id="kuy:FY550_15480"/>
<evidence type="ECO:0000256" key="1">
    <source>
        <dbReference type="ARBA" id="ARBA00009477"/>
    </source>
</evidence>
<gene>
    <name evidence="5" type="ORF">FY550_15480</name>
</gene>
<dbReference type="Gene3D" id="2.40.50.100">
    <property type="match status" value="1"/>
</dbReference>
<sequence length="395" mass="43086">MKFSCPHSRAGMTDPSHDFRQPRTWLVALLLLGMSVALGWWLLRPQVSQQAASPAPAPVGVASVIERAISDRLEGMGSIQARDALSLASLVTERVDEVLFESGDRVSKGELLIALDDRTEHFELRAARVALEEAEREYDRIEPLVRRGSVASQRLDELRTRRETARVDVARLEQALDDRAIRAPVDGVMGLRDVSPGQLVTPGEQLATLDRIDRVHADVPLPEKTLSRLATGMSVTATSVAWPDTTFTGHISAIRTRLEAGTRSLMARARFDNAEGRLRPGMLLHIAIETPAERQLIVPESALVGENLQTSLYRLAAADDDGIRVERLPVTVRQRRPGWAAVSAENGGILKPGDRIVVSGQRQLGDGRRVTLDEDAGSDTAALFEAGDEPIGAHP</sequence>
<comment type="similarity">
    <text evidence="1">Belongs to the membrane fusion protein (MFP) (TC 8.A.1) family.</text>
</comment>
<keyword evidence="6" id="KW-1185">Reference proteome</keyword>
<dbReference type="PANTHER" id="PTHR30469">
    <property type="entry name" value="MULTIDRUG RESISTANCE PROTEIN MDTA"/>
    <property type="match status" value="1"/>
</dbReference>
<dbReference type="Gene3D" id="2.40.30.170">
    <property type="match status" value="1"/>
</dbReference>
<dbReference type="SUPFAM" id="SSF111369">
    <property type="entry name" value="HlyD-like secretion proteins"/>
    <property type="match status" value="1"/>
</dbReference>
<dbReference type="InterPro" id="IPR058792">
    <property type="entry name" value="Beta-barrel_RND_2"/>
</dbReference>
<dbReference type="NCBIfam" id="TIGR01730">
    <property type="entry name" value="RND_mfp"/>
    <property type="match status" value="1"/>
</dbReference>
<dbReference type="AlphaFoldDB" id="A0A5C1A0J7"/>
<keyword evidence="2" id="KW-1133">Transmembrane helix</keyword>
<feature type="domain" description="Multidrug resistance protein MdtA-like barrel-sandwich hybrid" evidence="3">
    <location>
        <begin position="91"/>
        <end position="207"/>
    </location>
</feature>
<dbReference type="Proteomes" id="UP000322553">
    <property type="component" value="Chromosome"/>
</dbReference>
<organism evidence="5 6">
    <name type="scientific">Kushneria phosphatilytica</name>
    <dbReference type="NCBI Taxonomy" id="657387"/>
    <lineage>
        <taxon>Bacteria</taxon>
        <taxon>Pseudomonadati</taxon>
        <taxon>Pseudomonadota</taxon>
        <taxon>Gammaproteobacteria</taxon>
        <taxon>Oceanospirillales</taxon>
        <taxon>Halomonadaceae</taxon>
        <taxon>Kushneria</taxon>
    </lineage>
</organism>
<dbReference type="GO" id="GO:1990281">
    <property type="term" value="C:efflux pump complex"/>
    <property type="evidence" value="ECO:0007669"/>
    <property type="project" value="TreeGrafter"/>
</dbReference>